<dbReference type="OrthoDB" id="389471at2759"/>
<organism evidence="2 3">
    <name type="scientific">Plasmodium cynomolgi (strain B)</name>
    <dbReference type="NCBI Taxonomy" id="1120755"/>
    <lineage>
        <taxon>Eukaryota</taxon>
        <taxon>Sar</taxon>
        <taxon>Alveolata</taxon>
        <taxon>Apicomplexa</taxon>
        <taxon>Aconoidasida</taxon>
        <taxon>Haemosporida</taxon>
        <taxon>Plasmodiidae</taxon>
        <taxon>Plasmodium</taxon>
        <taxon>Plasmodium (Plasmodium)</taxon>
    </lineage>
</organism>
<feature type="region of interest" description="Disordered" evidence="1">
    <location>
        <begin position="151"/>
        <end position="180"/>
    </location>
</feature>
<evidence type="ECO:0000313" key="2">
    <source>
        <dbReference type="EMBL" id="GAB65495.1"/>
    </source>
</evidence>
<sequence length="256" mass="28919">MDWKTTRIGGCNDKYNQIIGELQEELKKHGNIQAKANNILNAWIYTSNKGNYVRGTFCNLFYYWLGDLISKNIDVSTPSLFSQTMQTIYGILGKCNNKQACHIKYKDIDTATFRRMKELFDYKYYYDQTCRTYPRKNNNCPRASVETDYAETHSTGYGSHHGDSVVDGRNDDPSPPYTKPEQAVFSNSFPYFNRTNGFSGDEVTTAGVGDKRAGAADADQGFTFPSIDIFNYALPAAGVASVTFFLYKVQLNSQRA</sequence>
<evidence type="ECO:0008006" key="4">
    <source>
        <dbReference type="Google" id="ProtNLM"/>
    </source>
</evidence>
<reference evidence="2 3" key="1">
    <citation type="journal article" date="2012" name="Nat. Genet.">
        <title>Plasmodium cynomolgi genome sequences provide insight into Plasmodium vivax and the monkey malaria clade.</title>
        <authorList>
            <person name="Tachibana S."/>
            <person name="Sullivan S.A."/>
            <person name="Kawai S."/>
            <person name="Nakamura S."/>
            <person name="Kim H.R."/>
            <person name="Goto N."/>
            <person name="Arisue N."/>
            <person name="Palacpac N.M.Q."/>
            <person name="Honma H."/>
            <person name="Yagi M."/>
            <person name="Tougan T."/>
            <person name="Katakai Y."/>
            <person name="Kaneko O."/>
            <person name="Mita T."/>
            <person name="Kita K."/>
            <person name="Yasutomi Y."/>
            <person name="Sutton P.L."/>
            <person name="Shakhbatyan R."/>
            <person name="Horii T."/>
            <person name="Yasunaga T."/>
            <person name="Barnwell J.W."/>
            <person name="Escalante A.A."/>
            <person name="Carlton J.M."/>
            <person name="Tanabe K."/>
        </authorList>
    </citation>
    <scope>NUCLEOTIDE SEQUENCE [LARGE SCALE GENOMIC DNA]</scope>
    <source>
        <strain evidence="2 3">B</strain>
    </source>
</reference>
<protein>
    <recommendedName>
        <fullName evidence="4">CYIR protein</fullName>
    </recommendedName>
</protein>
<name>K6UTT0_PLACD</name>
<dbReference type="KEGG" id="pcy:PCYB_062270"/>
<gene>
    <name evidence="2" type="ORF">PCYB_062270</name>
</gene>
<keyword evidence="3" id="KW-1185">Reference proteome</keyword>
<evidence type="ECO:0000256" key="1">
    <source>
        <dbReference type="SAM" id="MobiDB-lite"/>
    </source>
</evidence>
<evidence type="ECO:0000313" key="3">
    <source>
        <dbReference type="Proteomes" id="UP000006319"/>
    </source>
</evidence>
<accession>K6UTT0</accession>
<dbReference type="VEuPathDB" id="PlasmoDB:PCYB_062270"/>
<dbReference type="PhylomeDB" id="K6UTT0"/>
<dbReference type="RefSeq" id="XP_004221442.1">
    <property type="nucleotide sequence ID" value="XM_004221394.1"/>
</dbReference>
<proteinExistence type="predicted"/>
<dbReference type="AlphaFoldDB" id="K6UTT0"/>
<dbReference type="GeneID" id="14691735"/>
<feature type="compositionally biased region" description="Basic and acidic residues" evidence="1">
    <location>
        <begin position="160"/>
        <end position="172"/>
    </location>
</feature>
<dbReference type="EMBL" id="DF157098">
    <property type="protein sequence ID" value="GAB65495.1"/>
    <property type="molecule type" value="Genomic_DNA"/>
</dbReference>
<dbReference type="Pfam" id="PF05795">
    <property type="entry name" value="Plasmodium_Vir"/>
    <property type="match status" value="1"/>
</dbReference>
<dbReference type="Proteomes" id="UP000006319">
    <property type="component" value="Chromosome 6"/>
</dbReference>
<dbReference type="InterPro" id="IPR008780">
    <property type="entry name" value="Plasmodium_Vir"/>
</dbReference>